<proteinExistence type="predicted"/>
<feature type="compositionally biased region" description="Polar residues" evidence="1">
    <location>
        <begin position="1"/>
        <end position="22"/>
    </location>
</feature>
<organism evidence="2 3">
    <name type="scientific">Ficus carica</name>
    <name type="common">Common fig</name>
    <dbReference type="NCBI Taxonomy" id="3494"/>
    <lineage>
        <taxon>Eukaryota</taxon>
        <taxon>Viridiplantae</taxon>
        <taxon>Streptophyta</taxon>
        <taxon>Embryophyta</taxon>
        <taxon>Tracheophyta</taxon>
        <taxon>Spermatophyta</taxon>
        <taxon>Magnoliopsida</taxon>
        <taxon>eudicotyledons</taxon>
        <taxon>Gunneridae</taxon>
        <taxon>Pentapetalae</taxon>
        <taxon>rosids</taxon>
        <taxon>fabids</taxon>
        <taxon>Rosales</taxon>
        <taxon>Moraceae</taxon>
        <taxon>Ficeae</taxon>
        <taxon>Ficus</taxon>
    </lineage>
</organism>
<dbReference type="Proteomes" id="UP001187192">
    <property type="component" value="Unassembled WGS sequence"/>
</dbReference>
<evidence type="ECO:0000313" key="3">
    <source>
        <dbReference type="Proteomes" id="UP001187192"/>
    </source>
</evidence>
<sequence length="50" mass="5257">MSRTIGGSHQSLATVARSQDSRPTVCLVKDIDGGQGGEMRELSNHLDTSG</sequence>
<gene>
    <name evidence="2" type="ORF">TIFTF001_028365</name>
</gene>
<feature type="region of interest" description="Disordered" evidence="1">
    <location>
        <begin position="1"/>
        <end position="50"/>
    </location>
</feature>
<reference evidence="2" key="1">
    <citation type="submission" date="2023-07" db="EMBL/GenBank/DDBJ databases">
        <title>draft genome sequence of fig (Ficus carica).</title>
        <authorList>
            <person name="Takahashi T."/>
            <person name="Nishimura K."/>
        </authorList>
    </citation>
    <scope>NUCLEOTIDE SEQUENCE</scope>
</reference>
<dbReference type="AlphaFoldDB" id="A0AA88DQA1"/>
<evidence type="ECO:0000256" key="1">
    <source>
        <dbReference type="SAM" id="MobiDB-lite"/>
    </source>
</evidence>
<dbReference type="EMBL" id="BTGU01000085">
    <property type="protein sequence ID" value="GMN59260.1"/>
    <property type="molecule type" value="Genomic_DNA"/>
</dbReference>
<dbReference type="Gramene" id="FCD_00028648-RA">
    <property type="protein sequence ID" value="FCD_00028648-RA:cds"/>
    <property type="gene ID" value="FCD_00028648"/>
</dbReference>
<name>A0AA88DQA1_FICCA</name>
<evidence type="ECO:0000313" key="2">
    <source>
        <dbReference type="EMBL" id="GMN59260.1"/>
    </source>
</evidence>
<protein>
    <submittedName>
        <fullName evidence="2">Uncharacterized protein</fullName>
    </submittedName>
</protein>
<accession>A0AA88DQA1</accession>
<keyword evidence="3" id="KW-1185">Reference proteome</keyword>
<comment type="caution">
    <text evidence="2">The sequence shown here is derived from an EMBL/GenBank/DDBJ whole genome shotgun (WGS) entry which is preliminary data.</text>
</comment>